<evidence type="ECO:0000259" key="4">
    <source>
        <dbReference type="Pfam" id="PF20473"/>
    </source>
</evidence>
<sequence>MKEMSVKEEIVNHIIAKLLEEVGKELGLVCKAERTLSGKRPDIRCFFNGLRIGIESSYNGKDAENDARDRLNQGLVDVAIALWIKEDFGNLTESEVEDRVKRAKFDVKVLIPFKTPRAVTDSLKNKLGVVSVTTSDWITDVDLLSLKTIIQDLPRELMTETEAEEYIERVSSVLKDFSQMVDDEIAELLYNSLWRLYGMQTVKDREIIATQAGLLIILACAFHEHLRNLNPKLPRLDDLMAHNHSSLLAIRIAMQDIEKIDYQLITKNTREIVSILPPKFNLIVQFLLDEGIKLAQNNVLLSRDIAGRIFHRVSGDITQRKGFATYYTQIPAAMLLAGLCAYTLFDNPNFVEMGEKEVQSLLKRISEVKIADFACGSGTLLTSAYQWLMRFVNTIVYYCGVKQDTKSVARSILENVYGIDALKYAAQITAINLALLAPDVKRQNIRADYLGVKPENAKKEVVWLGSLELLNDHKRFVTLLDFIEKRKESGISVTGEVKFELPDEFDLILMNPPFTRATGRVGKEFKGKEKGLFGFIADESVRRKLKNKLDAIREKANKDLREMLKPQHKLSIGQAGEGALFLYLAYKYVKQGGVIGFVLPKSLLSGVSWFLLRALLVKKFHLMYVITSSEKNEYNFSESTNMSECLIVAKRVEEHNENETTLFVNLLKKPKSATEAVILTQKLVNGKLSAYDQVIVNSVKREKLLENLTNWGVFTGLITNIATRIERGEIVSVVSVPLTELNSLVTSIGVNRRGDIISAFKLPVKGTRVDCSKLLKSPNSFPMLCGSSEVTRKKMIVKPNAWVVPETEDAKKIIEKYAANVLLPNRIRWSTTHVVALFCDQSVVSNTYFMTRLKVDEERSKALTLWLNTTWGILLVLKQMEVTEGAWTSLNIAQWKSLKVLDVTKLDNDCVKRLSKVFEEFCDKEFKRIPEQFGDEPDALRLSLDLEFVKAINPSIDENKVRLELASLYKALKNELSLMTSNL</sequence>
<comment type="caution">
    <text evidence="5">The sequence shown here is derived from an EMBL/GenBank/DDBJ whole genome shotgun (WGS) entry which is preliminary data.</text>
</comment>
<dbReference type="Pfam" id="PF20473">
    <property type="entry name" value="MmeI_Mtase"/>
    <property type="match status" value="1"/>
</dbReference>
<evidence type="ECO:0000313" key="6">
    <source>
        <dbReference type="Proteomes" id="UP000240880"/>
    </source>
</evidence>
<dbReference type="SUPFAM" id="SSF53335">
    <property type="entry name" value="S-adenosyl-L-methionine-dependent methyltransferases"/>
    <property type="match status" value="1"/>
</dbReference>
<gene>
    <name evidence="5" type="ORF">B9Q01_06095</name>
</gene>
<dbReference type="Gene3D" id="3.40.50.150">
    <property type="entry name" value="Vaccinia Virus protein VP39"/>
    <property type="match status" value="1"/>
</dbReference>
<organism evidence="5 6">
    <name type="scientific">Candidatus Marsarchaeota G1 archaeon OSP_D</name>
    <dbReference type="NCBI Taxonomy" id="1978155"/>
    <lineage>
        <taxon>Archaea</taxon>
        <taxon>Candidatus Marsarchaeota</taxon>
        <taxon>Candidatus Marsarchaeota group 1</taxon>
    </lineage>
</organism>
<evidence type="ECO:0000313" key="5">
    <source>
        <dbReference type="EMBL" id="PSN83044.1"/>
    </source>
</evidence>
<dbReference type="InterPro" id="IPR002052">
    <property type="entry name" value="DNA_methylase_N6_adenine_CS"/>
</dbReference>
<reference evidence="5 6" key="1">
    <citation type="submission" date="2017-04" db="EMBL/GenBank/DDBJ databases">
        <title>Novel microbial lineages endemic to geothermal iron-oxide mats fill important gaps in the evolutionary history of Archaea.</title>
        <authorList>
            <person name="Jay Z.J."/>
            <person name="Beam J.P."/>
            <person name="Dlakic M."/>
            <person name="Rusch D.B."/>
            <person name="Kozubal M.A."/>
            <person name="Inskeep W.P."/>
        </authorList>
    </citation>
    <scope>NUCLEOTIDE SEQUENCE [LARGE SCALE GENOMIC DNA]</scope>
    <source>
        <strain evidence="5">OSP_D</strain>
    </source>
</reference>
<dbReference type="AlphaFoldDB" id="A0A2R6A9F5"/>
<dbReference type="GO" id="GO:0032259">
    <property type="term" value="P:methylation"/>
    <property type="evidence" value="ECO:0007669"/>
    <property type="project" value="UniProtKB-KW"/>
</dbReference>
<keyword evidence="1" id="KW-0489">Methyltransferase</keyword>
<keyword evidence="2" id="KW-0808">Transferase</keyword>
<dbReference type="Proteomes" id="UP000240880">
    <property type="component" value="Unassembled WGS sequence"/>
</dbReference>
<dbReference type="PANTHER" id="PTHR33841">
    <property type="entry name" value="DNA METHYLTRANSFERASE YEEA-RELATED"/>
    <property type="match status" value="1"/>
</dbReference>
<dbReference type="InterPro" id="IPR046816">
    <property type="entry name" value="MmeI_Mtase"/>
</dbReference>
<protein>
    <recommendedName>
        <fullName evidence="4">MmeI-like DNA-methyltransferase domain-containing protein</fullName>
    </recommendedName>
</protein>
<feature type="domain" description="MmeI-like DNA-methyltransferase" evidence="4">
    <location>
        <begin position="355"/>
        <end position="437"/>
    </location>
</feature>
<accession>A0A2R6A9F5</accession>
<keyword evidence="3" id="KW-0949">S-adenosyl-L-methionine</keyword>
<evidence type="ECO:0000256" key="3">
    <source>
        <dbReference type="ARBA" id="ARBA00022691"/>
    </source>
</evidence>
<name>A0A2R6A9F5_9ARCH</name>
<proteinExistence type="predicted"/>
<evidence type="ECO:0000256" key="1">
    <source>
        <dbReference type="ARBA" id="ARBA00022603"/>
    </source>
</evidence>
<dbReference type="InterPro" id="IPR029063">
    <property type="entry name" value="SAM-dependent_MTases_sf"/>
</dbReference>
<dbReference type="PRINTS" id="PR00507">
    <property type="entry name" value="N12N6MTFRASE"/>
</dbReference>
<evidence type="ECO:0000256" key="2">
    <source>
        <dbReference type="ARBA" id="ARBA00022679"/>
    </source>
</evidence>
<dbReference type="PROSITE" id="PS00092">
    <property type="entry name" value="N6_MTASE"/>
    <property type="match status" value="1"/>
</dbReference>
<dbReference type="PANTHER" id="PTHR33841:SF5">
    <property type="entry name" value="DNA METHYLASE (MODIFICATION METHYLASE) (METHYLTRANSFERASE)-RELATED"/>
    <property type="match status" value="1"/>
</dbReference>
<dbReference type="GO" id="GO:0003676">
    <property type="term" value="F:nucleic acid binding"/>
    <property type="evidence" value="ECO:0007669"/>
    <property type="project" value="InterPro"/>
</dbReference>
<dbReference type="EMBL" id="NEXC01000039">
    <property type="protein sequence ID" value="PSN83044.1"/>
    <property type="molecule type" value="Genomic_DNA"/>
</dbReference>
<dbReference type="InterPro" id="IPR050953">
    <property type="entry name" value="N4_N6_ade-DNA_methylase"/>
</dbReference>
<dbReference type="GO" id="GO:0009007">
    <property type="term" value="F:site-specific DNA-methyltransferase (adenine-specific) activity"/>
    <property type="evidence" value="ECO:0007669"/>
    <property type="project" value="UniProtKB-EC"/>
</dbReference>